<dbReference type="EMBL" id="CP126209">
    <property type="protein sequence ID" value="WIA10870.1"/>
    <property type="molecule type" value="Genomic_DNA"/>
</dbReference>
<evidence type="ECO:0000313" key="3">
    <source>
        <dbReference type="Proteomes" id="UP001244341"/>
    </source>
</evidence>
<dbReference type="InterPro" id="IPR030392">
    <property type="entry name" value="S74_ICA"/>
</dbReference>
<keyword evidence="3" id="KW-1185">Reference proteome</keyword>
<dbReference type="Pfam" id="PF13884">
    <property type="entry name" value="Peptidase_S74"/>
    <property type="match status" value="1"/>
</dbReference>
<accession>A0ABY8TP15</accession>
<organism evidence="2 3">
    <name type="scientific">Tetradesmus obliquus</name>
    <name type="common">Green alga</name>
    <name type="synonym">Acutodesmus obliquus</name>
    <dbReference type="NCBI Taxonomy" id="3088"/>
    <lineage>
        <taxon>Eukaryota</taxon>
        <taxon>Viridiplantae</taxon>
        <taxon>Chlorophyta</taxon>
        <taxon>core chlorophytes</taxon>
        <taxon>Chlorophyceae</taxon>
        <taxon>CS clade</taxon>
        <taxon>Sphaeropleales</taxon>
        <taxon>Scenedesmaceae</taxon>
        <taxon>Tetradesmus</taxon>
    </lineage>
</organism>
<dbReference type="Proteomes" id="UP001244341">
    <property type="component" value="Chromosome 2b"/>
</dbReference>
<protein>
    <recommendedName>
        <fullName evidence="1">Peptidase S74 domain-containing protein</fullName>
    </recommendedName>
</protein>
<feature type="domain" description="Peptidase S74" evidence="1">
    <location>
        <begin position="1531"/>
        <end position="1632"/>
    </location>
</feature>
<evidence type="ECO:0000259" key="1">
    <source>
        <dbReference type="PROSITE" id="PS51688"/>
    </source>
</evidence>
<name>A0ABY8TP15_TETOB</name>
<gene>
    <name evidence="2" type="ORF">OEZ85_011036</name>
</gene>
<reference evidence="2 3" key="1">
    <citation type="submission" date="2023-05" db="EMBL/GenBank/DDBJ databases">
        <title>A 100% complete, gapless, phased diploid assembly of the Scenedesmus obliquus UTEX 3031 genome.</title>
        <authorList>
            <person name="Biondi T.C."/>
            <person name="Hanschen E.R."/>
            <person name="Kwon T."/>
            <person name="Eng W."/>
            <person name="Kruse C.P.S."/>
            <person name="Koehler S.I."/>
            <person name="Kunde Y."/>
            <person name="Gleasner C.D."/>
            <person name="You Mak K.T."/>
            <person name="Polle J."/>
            <person name="Hovde B.T."/>
            <person name="Starkenburg S.R."/>
        </authorList>
    </citation>
    <scope>NUCLEOTIDE SEQUENCE [LARGE SCALE GENOMIC DNA]</scope>
    <source>
        <strain evidence="2 3">DOE0152z</strain>
    </source>
</reference>
<proteinExistence type="predicted"/>
<evidence type="ECO:0000313" key="2">
    <source>
        <dbReference type="EMBL" id="WIA10870.1"/>
    </source>
</evidence>
<sequence>MFMFFTGVGLIIANELLTRHPPRVEYKYLPRELDMYLRELGQATVPYKAMETRRHQVVGAKQQAAAPRACNVNTAGVVQAATINTTGTLTSNVVKVTDDMFIADKLALGMVAGEAEPPERLYIANGNLLLACGNIELTLGNININAGNLFGASYSDLLHAPADTRDIPEHSSTLYFTQARARAALSAGMGLAFDASTGLFTANTASTSTPGVVSLADSISNNSTTHAATANAVAWVSSNANGRVSKQGDTMTGQLVCSNAGAIITAKNMSNATGENASIVVQTGGSLAGNASVVLDVAGVQGWSLGVDNSDGDKFKVLSSNTFSGNSCLVIDSSGNTGLGGCTAPTMALDVQGNIRASSNVYGVRWPDLANKPDTSGIPENAANLYFTEARARAALSAGLGLAFNASTGLFTANTASTSTPGVVSLADSISNNSTAHAATANAVAWVSSNANGRVSKQGDTMTGQLVCSNAGAIITARNMSNATGQNASIVVQTGGSLAGNASVVLDVAGVQGWSLGVDNSDGDKFKVLSSNTFSGNSRLVIDSSGNTGLGGCTAPTMALDVQGNIRASSNVYGVRWPDLANKPDTSGIPENAANLYFTEARARAALSAGLGLAFNASTGLFTANTASTSTPGVVSLADSISNNSTAHAATANAVAWVSSNANGRVSKQGDTMTGQLVCSNAGAIITAKNMSNATGQNASIVVQTGGSLAGNASVVLDVAGVQGWSLGIDNSDGDKFKVLSSNTFSGNSRLVIDSSGNTGLGGCTAPTMALDVQGNIRASSNVYGVRWPDLANKPDTSGIPENAANLYFTEARARAALSAGLGLVFNASTGLFTANTASTSTSGVVSLADSISNNSTTHAATANAVAWVSSNANGRVSKQGDTMTGQLVCSNAGAIITAKNMSNATGQNASIVVQTGGSLAGNASVVLDVAGVQGWSLGVDNSDGDKFKVLSSNTFSGNSCLVIDSSGNTGLGGCTAPTMALDVQGNIRASSNVYGVRWPDLANKPDTSGIPENAANLYFTEARSRAALSAGLGLAFNASTGLFTANTASTSTSGVVSLADSISNNSTTHAATANAVAWVSSNANGRVSKQGDTMTGQLVCSNAGAIITAKNMSNATGENASIVVQTGGSLAGNASVVLDVAGVQGWSLGVDNSDGDKFKVLSSNTFSGNSCLVIDSSGNTGLGGCTAPTMALDVQGNIRASSNVYGVRWPDLANKPDTSGIPENAANLYFTETRARAALSAGLGLAFNASTGLFTANTASTSTSGVVSLADSISNNSTTHAATANAVAWVSSNANGRVSKQGDTMTGQLVCSNADAIITARNMSNATGQHASIVVQAGGSLAGNASVVLDLAGVQGWSLGVDNSDGDKFKLLGSNNFSSGLNNFVSVDRQGNVGIGIAQTSSRLHVSGGTFKASLPAPVQSSWRDLSFEGTSLWGDACATPSEFGGTLYGTLRPVMLQNPHVVPATAGGNATIRIGRSGGISTGLFWEAGTRTDRRFCITRDGGNATGMAIDENGNMVVSGDVTAFGSLSDARLKEDVVPFDGAAALETVCALNPVHFRWRQDIANALKRGTTDDGLIAQEVAKVYPVASHAIQSLDGSTFNTVRYEKLTPLLIKSVQQLCARIGDLEHRVSRAEEAAAAAAYKTQQFL</sequence>
<dbReference type="PROSITE" id="PS51688">
    <property type="entry name" value="ICA"/>
    <property type="match status" value="1"/>
</dbReference>